<evidence type="ECO:0000313" key="2">
    <source>
        <dbReference type="EMBL" id="QEC63630.1"/>
    </source>
</evidence>
<organism evidence="2 3">
    <name type="scientific">Mucilaginibacter ginsenosidivorans</name>
    <dbReference type="NCBI Taxonomy" id="398053"/>
    <lineage>
        <taxon>Bacteria</taxon>
        <taxon>Pseudomonadati</taxon>
        <taxon>Bacteroidota</taxon>
        <taxon>Sphingobacteriia</taxon>
        <taxon>Sphingobacteriales</taxon>
        <taxon>Sphingobacteriaceae</taxon>
        <taxon>Mucilaginibacter</taxon>
    </lineage>
</organism>
<feature type="chain" id="PRO_5023068782" description="DUF4440 domain-containing protein" evidence="1">
    <location>
        <begin position="20"/>
        <end position="167"/>
    </location>
</feature>
<accession>A0A5B8UWY3</accession>
<evidence type="ECO:0000313" key="3">
    <source>
        <dbReference type="Proteomes" id="UP000321479"/>
    </source>
</evidence>
<name>A0A5B8UWY3_9SPHI</name>
<evidence type="ECO:0000256" key="1">
    <source>
        <dbReference type="SAM" id="SignalP"/>
    </source>
</evidence>
<dbReference type="AlphaFoldDB" id="A0A5B8UWY3"/>
<dbReference type="EMBL" id="CP042436">
    <property type="protein sequence ID" value="QEC63630.1"/>
    <property type="molecule type" value="Genomic_DNA"/>
</dbReference>
<feature type="signal peptide" evidence="1">
    <location>
        <begin position="1"/>
        <end position="19"/>
    </location>
</feature>
<keyword evidence="3" id="KW-1185">Reference proteome</keyword>
<dbReference type="OrthoDB" id="670350at2"/>
<keyword evidence="1" id="KW-0732">Signal</keyword>
<protein>
    <recommendedName>
        <fullName evidence="4">DUF4440 domain-containing protein</fullName>
    </recommendedName>
</protein>
<dbReference type="Proteomes" id="UP000321479">
    <property type="component" value="Chromosome"/>
</dbReference>
<reference evidence="2 3" key="1">
    <citation type="journal article" date="2017" name="Curr. Microbiol.">
        <title>Mucilaginibacter ginsenosidivorans sp. nov., Isolated from Soil of Ginseng Field.</title>
        <authorList>
            <person name="Kim M.M."/>
            <person name="Siddiqi M.Z."/>
            <person name="Im W.T."/>
        </authorList>
    </citation>
    <scope>NUCLEOTIDE SEQUENCE [LARGE SCALE GENOMIC DNA]</scope>
    <source>
        <strain evidence="2 3">Gsoil 3017</strain>
    </source>
</reference>
<proteinExistence type="predicted"/>
<dbReference type="KEGG" id="mgin:FRZ54_13935"/>
<gene>
    <name evidence="2" type="ORF">FRZ54_13935</name>
</gene>
<sequence length="167" mass="18480">MKFFIKAVIILLIPAASLAQDTVKLKHQAQAVADALVKGDYATVVDHTYPKIVTQMGGKEKMMATIKQGMEQMNAQGFSFADAAVGSPGKFYKAGTEIHCLIPQRIALKSPNSRIVNNSYLLAVTKDGGKFWYFIDINRGTYNKIPQLFPNFNKKLVIPEPTQPSME</sequence>
<evidence type="ECO:0008006" key="4">
    <source>
        <dbReference type="Google" id="ProtNLM"/>
    </source>
</evidence>
<dbReference type="RefSeq" id="WP_147032205.1">
    <property type="nucleotide sequence ID" value="NZ_CP042436.1"/>
</dbReference>